<dbReference type="PATRIC" id="fig|243090.15.peg.1391"/>
<accession>Q7UUX2</accession>
<evidence type="ECO:0000256" key="1">
    <source>
        <dbReference type="SAM" id="MobiDB-lite"/>
    </source>
</evidence>
<name>Q7UUX2_RHOBA</name>
<gene>
    <name evidence="3" type="ordered locus">RB3005</name>
</gene>
<dbReference type="InterPro" id="IPR027392">
    <property type="entry name" value="TF_Znf"/>
</dbReference>
<evidence type="ECO:0000259" key="2">
    <source>
        <dbReference type="Pfam" id="PF13453"/>
    </source>
</evidence>
<feature type="region of interest" description="Disordered" evidence="1">
    <location>
        <begin position="127"/>
        <end position="146"/>
    </location>
</feature>
<dbReference type="HOGENOM" id="CLU_1609564_0_0_0"/>
<protein>
    <recommendedName>
        <fullName evidence="2">Transcription factor zinc-finger domain-containing protein</fullName>
    </recommendedName>
</protein>
<proteinExistence type="predicted"/>
<dbReference type="Proteomes" id="UP000001025">
    <property type="component" value="Chromosome"/>
</dbReference>
<sequence>MHIRRIRDQRFEIQSLDARSFRVSWIVEDKAMNCGSCGAPVTRMGRSGRYYCEYCECEAVATPLNDSVDGLVLTGTQAETPCLTCDHTQLELGSLGKYPIQGCRRCQGVLLNRSTFARLIRERRESYEGPDRTGEFDPALDGPRDHHSRLTCPKCRTLMDSFFYAGPGRVAIDSCGRCESVWLDCGEISSITEAPGLR</sequence>
<reference evidence="3 4" key="1">
    <citation type="journal article" date="2003" name="Proc. Natl. Acad. Sci. U.S.A.">
        <title>Complete genome sequence of the marine planctomycete Pirellula sp. strain 1.</title>
        <authorList>
            <person name="Gloeckner F.O."/>
            <person name="Kube M."/>
            <person name="Bauer M."/>
            <person name="Teeling H."/>
            <person name="Lombardot T."/>
            <person name="Ludwig W."/>
            <person name="Gade D."/>
            <person name="Beck A."/>
            <person name="Borzym K."/>
            <person name="Heitmann K."/>
            <person name="Rabus R."/>
            <person name="Schlesner H."/>
            <person name="Amann R."/>
            <person name="Reinhardt R."/>
        </authorList>
    </citation>
    <scope>NUCLEOTIDE SEQUENCE [LARGE SCALE GENOMIC DNA]</scope>
    <source>
        <strain evidence="4">DSM 10527 / NCIMB 13988 / SH1</strain>
    </source>
</reference>
<dbReference type="OrthoDB" id="286022at2"/>
<dbReference type="EnsemblBacteria" id="CAD72955">
    <property type="protein sequence ID" value="CAD72955"/>
    <property type="gene ID" value="RB3005"/>
</dbReference>
<keyword evidence="4" id="KW-1185">Reference proteome</keyword>
<dbReference type="KEGG" id="rba:RB3005"/>
<dbReference type="AlphaFoldDB" id="Q7UUX2"/>
<evidence type="ECO:0000313" key="4">
    <source>
        <dbReference type="Proteomes" id="UP000001025"/>
    </source>
</evidence>
<dbReference type="eggNOG" id="COG3809">
    <property type="taxonomic scope" value="Bacteria"/>
</dbReference>
<dbReference type="EMBL" id="BX294138">
    <property type="protein sequence ID" value="CAD72955.1"/>
    <property type="molecule type" value="Genomic_DNA"/>
</dbReference>
<dbReference type="Pfam" id="PF13453">
    <property type="entry name" value="Zn_ribbon_TFIIB"/>
    <property type="match status" value="1"/>
</dbReference>
<feature type="domain" description="Transcription factor zinc-finger" evidence="2">
    <location>
        <begin position="151"/>
        <end position="193"/>
    </location>
</feature>
<dbReference type="InParanoid" id="Q7UUX2"/>
<organism evidence="3 4">
    <name type="scientific">Rhodopirellula baltica (strain DSM 10527 / NCIMB 13988 / SH1)</name>
    <dbReference type="NCBI Taxonomy" id="243090"/>
    <lineage>
        <taxon>Bacteria</taxon>
        <taxon>Pseudomonadati</taxon>
        <taxon>Planctomycetota</taxon>
        <taxon>Planctomycetia</taxon>
        <taxon>Pirellulales</taxon>
        <taxon>Pirellulaceae</taxon>
        <taxon>Rhodopirellula</taxon>
    </lineage>
</organism>
<evidence type="ECO:0000313" key="3">
    <source>
        <dbReference type="EMBL" id="CAD72955.1"/>
    </source>
</evidence>